<proteinExistence type="predicted"/>
<feature type="transmembrane region" description="Helical" evidence="1">
    <location>
        <begin position="6"/>
        <end position="23"/>
    </location>
</feature>
<name>A0ABT1S4Y9_9FIRM</name>
<gene>
    <name evidence="2" type="ORF">NE686_00465</name>
</gene>
<accession>A0ABT1S4Y9</accession>
<keyword evidence="3" id="KW-1185">Reference proteome</keyword>
<evidence type="ECO:0000313" key="3">
    <source>
        <dbReference type="Proteomes" id="UP001524478"/>
    </source>
</evidence>
<reference evidence="2 3" key="1">
    <citation type="submission" date="2022-06" db="EMBL/GenBank/DDBJ databases">
        <title>Isolation of gut microbiota from human fecal samples.</title>
        <authorList>
            <person name="Pamer E.G."/>
            <person name="Barat B."/>
            <person name="Waligurski E."/>
            <person name="Medina S."/>
            <person name="Paddock L."/>
            <person name="Mostad J."/>
        </authorList>
    </citation>
    <scope>NUCLEOTIDE SEQUENCE [LARGE SCALE GENOMIC DNA]</scope>
    <source>
        <strain evidence="2 3">DFI.7.95</strain>
    </source>
</reference>
<evidence type="ECO:0000256" key="1">
    <source>
        <dbReference type="SAM" id="Phobius"/>
    </source>
</evidence>
<keyword evidence="1" id="KW-1133">Transmembrane helix</keyword>
<sequence length="83" mass="9927">MILLNSLLLPLGIWILFKVNYLANKWHEKSKKRVVVDYIYVLRFFTKTYTDENWNKFIFKISGIICILIGSISVVYLIMYFIT</sequence>
<evidence type="ECO:0000313" key="2">
    <source>
        <dbReference type="EMBL" id="MCQ4921541.1"/>
    </source>
</evidence>
<dbReference type="Proteomes" id="UP001524478">
    <property type="component" value="Unassembled WGS sequence"/>
</dbReference>
<organism evidence="2 3">
    <name type="scientific">Tissierella carlieri</name>
    <dbReference type="NCBI Taxonomy" id="689904"/>
    <lineage>
        <taxon>Bacteria</taxon>
        <taxon>Bacillati</taxon>
        <taxon>Bacillota</taxon>
        <taxon>Tissierellia</taxon>
        <taxon>Tissierellales</taxon>
        <taxon>Tissierellaceae</taxon>
        <taxon>Tissierella</taxon>
    </lineage>
</organism>
<feature type="transmembrane region" description="Helical" evidence="1">
    <location>
        <begin position="57"/>
        <end position="82"/>
    </location>
</feature>
<keyword evidence="1" id="KW-0472">Membrane</keyword>
<comment type="caution">
    <text evidence="2">The sequence shown here is derived from an EMBL/GenBank/DDBJ whole genome shotgun (WGS) entry which is preliminary data.</text>
</comment>
<dbReference type="EMBL" id="JANGAC010000001">
    <property type="protein sequence ID" value="MCQ4921541.1"/>
    <property type="molecule type" value="Genomic_DNA"/>
</dbReference>
<protein>
    <submittedName>
        <fullName evidence="2">Uncharacterized protein</fullName>
    </submittedName>
</protein>
<keyword evidence="1" id="KW-0812">Transmembrane</keyword>